<dbReference type="AlphaFoldDB" id="A0A3S3P4Y2"/>
<evidence type="ECO:0000313" key="2">
    <source>
        <dbReference type="EMBL" id="RWS08128.1"/>
    </source>
</evidence>
<feature type="domain" description="Chitin-binding type-2" evidence="1">
    <location>
        <begin position="24"/>
        <end position="92"/>
    </location>
</feature>
<dbReference type="STRING" id="1965070.A0A3S3P4Y2"/>
<dbReference type="OrthoDB" id="6407151at2759"/>
<keyword evidence="4" id="KW-1185">Reference proteome</keyword>
<gene>
    <name evidence="2" type="ORF">B4U79_10023</name>
    <name evidence="3" type="ORF">B4U79_13735</name>
</gene>
<dbReference type="InterPro" id="IPR036508">
    <property type="entry name" value="Chitin-bd_dom_sf"/>
</dbReference>
<feature type="non-terminal residue" evidence="3">
    <location>
        <position position="1"/>
    </location>
</feature>
<protein>
    <recommendedName>
        <fullName evidence="1">Chitin-binding type-2 domain-containing protein</fullName>
    </recommendedName>
</protein>
<comment type="caution">
    <text evidence="3">The sequence shown here is derived from an EMBL/GenBank/DDBJ whole genome shotgun (WGS) entry which is preliminary data.</text>
</comment>
<reference evidence="3" key="2">
    <citation type="submission" date="2018-11" db="EMBL/GenBank/DDBJ databases">
        <title>Trombidioid mite genomics.</title>
        <authorList>
            <person name="Dong X."/>
        </authorList>
    </citation>
    <scope>NUCLEOTIDE SEQUENCE</scope>
    <source>
        <strain evidence="3">UoL-WK</strain>
    </source>
</reference>
<dbReference type="PANTHER" id="PTHR22933">
    <property type="entry name" value="FI18007P1-RELATED"/>
    <property type="match status" value="1"/>
</dbReference>
<sequence>ADIKAAFLGLPASSGDILQKVDTSFSCVGRNYGYYADVLNQCKVFHVCVPKYDANHQEVVEHYSFVCPQFTQFDQKLLTCVDAKEAETLCEKSESYFISTVQRFAEKPLVEPSPVIIKPQAIAGQTIIYPTRLTPIQCPKEFYGTSQCYVKERCLVYERCPQTLPSVQEVVFETKPIFPKAVVVPEVSTPSTVLPKELPQISFPQEIVSEHKELIHPKVIHPAGKELHKETIISQQRPTLTTSEIVPTGEVFQQKIVQPTVVLPAGKGLHNKIPIFQQKTVLPIGENLSQQKKVEVKEQQVKQIGKGTLQTVEPILISQQIINQVPVQVTHEIPQQAVHVIVQESPIVQQKQVPLERKTLFESKIIEDGVDVIPEQKASVVNENKGTGNLKSSTLKGHTVGTVDESVKSLPPLSPEARILGLTSGADQVLNFKIDTTFSCQNKKYGYYADINNRCKVYHICNEVTYPSGVKYFEKTSFYCPLGTRFDQQKVSCVNEADAIECSHSEHYYDEASLKFAPRVKEVKQERIVIFDTPVISQQIANKI</sequence>
<proteinExistence type="predicted"/>
<evidence type="ECO:0000259" key="1">
    <source>
        <dbReference type="PROSITE" id="PS50940"/>
    </source>
</evidence>
<dbReference type="SUPFAM" id="SSF57625">
    <property type="entry name" value="Invertebrate chitin-binding proteins"/>
    <property type="match status" value="2"/>
</dbReference>
<evidence type="ECO:0000313" key="4">
    <source>
        <dbReference type="Proteomes" id="UP000285301"/>
    </source>
</evidence>
<dbReference type="InterPro" id="IPR002557">
    <property type="entry name" value="Chitin-bd_dom"/>
</dbReference>
<feature type="non-terminal residue" evidence="3">
    <location>
        <position position="544"/>
    </location>
</feature>
<dbReference type="GO" id="GO:0005576">
    <property type="term" value="C:extracellular region"/>
    <property type="evidence" value="ECO:0007669"/>
    <property type="project" value="InterPro"/>
</dbReference>
<organism evidence="3 4">
    <name type="scientific">Dinothrombium tinctorium</name>
    <dbReference type="NCBI Taxonomy" id="1965070"/>
    <lineage>
        <taxon>Eukaryota</taxon>
        <taxon>Metazoa</taxon>
        <taxon>Ecdysozoa</taxon>
        <taxon>Arthropoda</taxon>
        <taxon>Chelicerata</taxon>
        <taxon>Arachnida</taxon>
        <taxon>Acari</taxon>
        <taxon>Acariformes</taxon>
        <taxon>Trombidiformes</taxon>
        <taxon>Prostigmata</taxon>
        <taxon>Anystina</taxon>
        <taxon>Parasitengona</taxon>
        <taxon>Trombidioidea</taxon>
        <taxon>Trombidiidae</taxon>
        <taxon>Dinothrombium</taxon>
    </lineage>
</organism>
<dbReference type="PROSITE" id="PS50940">
    <property type="entry name" value="CHIT_BIND_II"/>
    <property type="match status" value="2"/>
</dbReference>
<accession>A0A3S3P4Y2</accession>
<evidence type="ECO:0000313" key="3">
    <source>
        <dbReference type="EMBL" id="RWS08130.1"/>
    </source>
</evidence>
<reference evidence="3 4" key="1">
    <citation type="journal article" date="2018" name="Gigascience">
        <title>Genomes of trombidid mites reveal novel predicted allergens and laterally-transferred genes associated with secondary metabolism.</title>
        <authorList>
            <person name="Dong X."/>
            <person name="Chaisiri K."/>
            <person name="Xia D."/>
            <person name="Armstrong S.D."/>
            <person name="Fang Y."/>
            <person name="Donnelly M.J."/>
            <person name="Kadowaki T."/>
            <person name="McGarry J.W."/>
            <person name="Darby A.C."/>
            <person name="Makepeace B.L."/>
        </authorList>
    </citation>
    <scope>NUCLEOTIDE SEQUENCE [LARGE SCALE GENOMIC DNA]</scope>
    <source>
        <strain evidence="3">UoL-WK</strain>
    </source>
</reference>
<dbReference type="EMBL" id="NCKU01003124">
    <property type="protein sequence ID" value="RWS08130.1"/>
    <property type="molecule type" value="Genomic_DNA"/>
</dbReference>
<dbReference type="GO" id="GO:0008061">
    <property type="term" value="F:chitin binding"/>
    <property type="evidence" value="ECO:0007669"/>
    <property type="project" value="InterPro"/>
</dbReference>
<dbReference type="PANTHER" id="PTHR22933:SF43">
    <property type="entry name" value="LP10131P"/>
    <property type="match status" value="1"/>
</dbReference>
<feature type="domain" description="Chitin-binding type-2" evidence="1">
    <location>
        <begin position="437"/>
        <end position="504"/>
    </location>
</feature>
<dbReference type="EMBL" id="NCKU01003126">
    <property type="protein sequence ID" value="RWS08128.1"/>
    <property type="molecule type" value="Genomic_DNA"/>
</dbReference>
<dbReference type="InterPro" id="IPR052976">
    <property type="entry name" value="Scoloptoxin-like"/>
</dbReference>
<dbReference type="Pfam" id="PF01607">
    <property type="entry name" value="CBM_14"/>
    <property type="match status" value="2"/>
</dbReference>
<dbReference type="SMART" id="SM00494">
    <property type="entry name" value="ChtBD2"/>
    <property type="match status" value="2"/>
</dbReference>
<name>A0A3S3P4Y2_9ACAR</name>
<dbReference type="Proteomes" id="UP000285301">
    <property type="component" value="Unassembled WGS sequence"/>
</dbReference>